<evidence type="ECO:0000313" key="10">
    <source>
        <dbReference type="Proteomes" id="UP000000788"/>
    </source>
</evidence>
<proteinExistence type="predicted"/>
<dbReference type="InterPro" id="IPR003661">
    <property type="entry name" value="HisK_dim/P_dom"/>
</dbReference>
<evidence type="ECO:0000256" key="1">
    <source>
        <dbReference type="ARBA" id="ARBA00000085"/>
    </source>
</evidence>
<keyword evidence="3" id="KW-0808">Transferase</keyword>
<dbReference type="InterPro" id="IPR036890">
    <property type="entry name" value="HATPase_C_sf"/>
</dbReference>
<dbReference type="InterPro" id="IPR050351">
    <property type="entry name" value="BphY/WalK/GraS-like"/>
</dbReference>
<dbReference type="SMART" id="SM00387">
    <property type="entry name" value="HATPase_c"/>
    <property type="match status" value="1"/>
</dbReference>
<dbReference type="InterPro" id="IPR036097">
    <property type="entry name" value="HisK_dim/P_sf"/>
</dbReference>
<evidence type="ECO:0000256" key="3">
    <source>
        <dbReference type="ARBA" id="ARBA00022679"/>
    </source>
</evidence>
<dbReference type="PROSITE" id="PS50109">
    <property type="entry name" value="HIS_KIN"/>
    <property type="match status" value="1"/>
</dbReference>
<dbReference type="Proteomes" id="UP000000788">
    <property type="component" value="Chromosome"/>
</dbReference>
<dbReference type="KEGG" id="pmj:P9211_02961"/>
<dbReference type="EMBL" id="CP000878">
    <property type="protein sequence ID" value="ABX08227.1"/>
    <property type="molecule type" value="Genomic_DNA"/>
</dbReference>
<dbReference type="GO" id="GO:0000156">
    <property type="term" value="F:phosphorelay response regulator activity"/>
    <property type="evidence" value="ECO:0007669"/>
    <property type="project" value="TreeGrafter"/>
</dbReference>
<dbReference type="GO" id="GO:0007234">
    <property type="term" value="P:osmosensory signaling via phosphorelay pathway"/>
    <property type="evidence" value="ECO:0007669"/>
    <property type="project" value="TreeGrafter"/>
</dbReference>
<dbReference type="GO" id="GO:0000155">
    <property type="term" value="F:phosphorelay sensor kinase activity"/>
    <property type="evidence" value="ECO:0007669"/>
    <property type="project" value="InterPro"/>
</dbReference>
<evidence type="ECO:0000313" key="9">
    <source>
        <dbReference type="EMBL" id="ABX08227.1"/>
    </source>
</evidence>
<evidence type="ECO:0000256" key="5">
    <source>
        <dbReference type="ARBA" id="ARBA00022777"/>
    </source>
</evidence>
<dbReference type="OrthoDB" id="9773956at2"/>
<accession>A9BDP1</accession>
<dbReference type="RefSeq" id="WP_012194852.1">
    <property type="nucleotide sequence ID" value="NC_009976.1"/>
</dbReference>
<dbReference type="Pfam" id="PF00512">
    <property type="entry name" value="HisKA"/>
    <property type="match status" value="1"/>
</dbReference>
<keyword evidence="6" id="KW-0067">ATP-binding</keyword>
<evidence type="ECO:0000259" key="8">
    <source>
        <dbReference type="PROSITE" id="PS50109"/>
    </source>
</evidence>
<dbReference type="GO" id="GO:0030295">
    <property type="term" value="F:protein kinase activator activity"/>
    <property type="evidence" value="ECO:0007669"/>
    <property type="project" value="TreeGrafter"/>
</dbReference>
<evidence type="ECO:0000256" key="4">
    <source>
        <dbReference type="ARBA" id="ARBA00022741"/>
    </source>
</evidence>
<dbReference type="Gene3D" id="3.30.565.10">
    <property type="entry name" value="Histidine kinase-like ATPase, C-terminal domain"/>
    <property type="match status" value="1"/>
</dbReference>
<dbReference type="CDD" id="cd00082">
    <property type="entry name" value="HisKA"/>
    <property type="match status" value="1"/>
</dbReference>
<dbReference type="PANTHER" id="PTHR42878">
    <property type="entry name" value="TWO-COMPONENT HISTIDINE KINASE"/>
    <property type="match status" value="1"/>
</dbReference>
<dbReference type="AlphaFoldDB" id="A9BDP1"/>
<dbReference type="Pfam" id="PF02518">
    <property type="entry name" value="HATPase_c"/>
    <property type="match status" value="1"/>
</dbReference>
<keyword evidence="10" id="KW-1185">Reference proteome</keyword>
<dbReference type="eggNOG" id="COG2205">
    <property type="taxonomic scope" value="Bacteria"/>
</dbReference>
<keyword evidence="5 9" id="KW-0418">Kinase</keyword>
<dbReference type="InterPro" id="IPR005467">
    <property type="entry name" value="His_kinase_dom"/>
</dbReference>
<gene>
    <name evidence="9" type="ordered locus">P9211_02961</name>
</gene>
<name>A9BDP1_PROM4</name>
<dbReference type="STRING" id="93059.P9211_02961"/>
<keyword evidence="7" id="KW-0902">Two-component regulatory system</keyword>
<dbReference type="GO" id="GO:0005524">
    <property type="term" value="F:ATP binding"/>
    <property type="evidence" value="ECO:0007669"/>
    <property type="project" value="UniProtKB-KW"/>
</dbReference>
<dbReference type="SUPFAM" id="SSF47384">
    <property type="entry name" value="Homodimeric domain of signal transducing histidine kinase"/>
    <property type="match status" value="1"/>
</dbReference>
<evidence type="ECO:0000256" key="6">
    <source>
        <dbReference type="ARBA" id="ARBA00022840"/>
    </source>
</evidence>
<evidence type="ECO:0000256" key="2">
    <source>
        <dbReference type="ARBA" id="ARBA00012438"/>
    </source>
</evidence>
<sequence>MQFSDRFLNLVHQQLNSFEKEAELENVVVYVAQSNQEGSPTLEVVGQIPRNRKKVLPPIANDPDLRVPSPNRRWYPLQDGSVLLGVLRAERFSSEQGWPDLLDQQLQATASALSNCLSLELDRKRLLEELTQQREQIGMLVHQLKNPLAALKTYAQLLLRKLGPESSQRSLVEGLMTEQKQFNKYLIALDQLSHTKTPNKALTSARLLLPPLLTNSDNLDLRELLKPLIDRASVTSKLQGREWFGPVNWPNWTKEDRPISEGVIAEIVANLLENAFRYSPPGVSLGMTFNEEGICVWDAGDPIPTEERDRIFFRGFRSENITDFQGTGLGLALGKELAEEFGGELYLETKPKRFDDSLPNKGNAFILSIPPRKIPE</sequence>
<reference evidence="9 10" key="1">
    <citation type="journal article" date="2007" name="PLoS Genet.">
        <title>Patterns and implications of gene gain and loss in the evolution of Prochlorococcus.</title>
        <authorList>
            <person name="Kettler G.C."/>
            <person name="Martiny A.C."/>
            <person name="Huang K."/>
            <person name="Zucker J."/>
            <person name="Coleman M.L."/>
            <person name="Rodrigue S."/>
            <person name="Chen F."/>
            <person name="Lapidus A."/>
            <person name="Ferriera S."/>
            <person name="Johnson J."/>
            <person name="Steglich C."/>
            <person name="Church G.M."/>
            <person name="Richardson P."/>
            <person name="Chisholm S.W."/>
        </authorList>
    </citation>
    <scope>NUCLEOTIDE SEQUENCE [LARGE SCALE GENOMIC DNA]</scope>
    <source>
        <strain evidence="10">MIT 9211</strain>
    </source>
</reference>
<evidence type="ECO:0000256" key="7">
    <source>
        <dbReference type="ARBA" id="ARBA00023012"/>
    </source>
</evidence>
<keyword evidence="4" id="KW-0547">Nucleotide-binding</keyword>
<dbReference type="SMART" id="SM00388">
    <property type="entry name" value="HisKA"/>
    <property type="match status" value="1"/>
</dbReference>
<dbReference type="PANTHER" id="PTHR42878:SF7">
    <property type="entry name" value="SENSOR HISTIDINE KINASE GLRK"/>
    <property type="match status" value="1"/>
</dbReference>
<dbReference type="EC" id="2.7.13.3" evidence="2"/>
<dbReference type="Gene3D" id="1.10.287.130">
    <property type="match status" value="1"/>
</dbReference>
<organism evidence="9 10">
    <name type="scientific">Prochlorococcus marinus (strain MIT 9211)</name>
    <dbReference type="NCBI Taxonomy" id="93059"/>
    <lineage>
        <taxon>Bacteria</taxon>
        <taxon>Bacillati</taxon>
        <taxon>Cyanobacteriota</taxon>
        <taxon>Cyanophyceae</taxon>
        <taxon>Synechococcales</taxon>
        <taxon>Prochlorococcaceae</taxon>
        <taxon>Prochlorococcus</taxon>
    </lineage>
</organism>
<comment type="catalytic activity">
    <reaction evidence="1">
        <text>ATP + protein L-histidine = ADP + protein N-phospho-L-histidine.</text>
        <dbReference type="EC" id="2.7.13.3"/>
    </reaction>
</comment>
<dbReference type="HOGENOM" id="CLU_741588_0_0_3"/>
<dbReference type="SUPFAM" id="SSF55874">
    <property type="entry name" value="ATPase domain of HSP90 chaperone/DNA topoisomerase II/histidine kinase"/>
    <property type="match status" value="1"/>
</dbReference>
<protein>
    <recommendedName>
        <fullName evidence="2">histidine kinase</fullName>
        <ecNumber evidence="2">2.7.13.3</ecNumber>
    </recommendedName>
</protein>
<feature type="domain" description="Histidine kinase" evidence="8">
    <location>
        <begin position="139"/>
        <end position="373"/>
    </location>
</feature>
<dbReference type="InterPro" id="IPR003594">
    <property type="entry name" value="HATPase_dom"/>
</dbReference>